<gene>
    <name evidence="2" type="ORF">COA17_07305</name>
</gene>
<dbReference type="EMBL" id="NWVD01000002">
    <property type="protein sequence ID" value="PCG09658.1"/>
    <property type="molecule type" value="Genomic_DNA"/>
</dbReference>
<sequence>MKDAYVLVDHHGDNGTVREGMILRDISNQRFDALEKHGLVRAATAQEAKEGYRPDFESEAAAEEREAKAAKAPSNKNAPAAKNKEA</sequence>
<dbReference type="AlphaFoldDB" id="A0A2A4I155"/>
<reference evidence="2 3" key="1">
    <citation type="submission" date="2017-09" db="EMBL/GenBank/DDBJ databases">
        <title>Sphingomonas ginsenosidimutans KACC 14949, whole genome shotgun sequence.</title>
        <authorList>
            <person name="Feng G."/>
            <person name="Zhu H."/>
        </authorList>
    </citation>
    <scope>NUCLEOTIDE SEQUENCE [LARGE SCALE GENOMIC DNA]</scope>
    <source>
        <strain evidence="2 3">KACC 14949</strain>
    </source>
</reference>
<organism evidence="2 3">
    <name type="scientific">Sphingomonas ginsenosidimutans</name>
    <dbReference type="NCBI Taxonomy" id="862134"/>
    <lineage>
        <taxon>Bacteria</taxon>
        <taxon>Pseudomonadati</taxon>
        <taxon>Pseudomonadota</taxon>
        <taxon>Alphaproteobacteria</taxon>
        <taxon>Sphingomonadales</taxon>
        <taxon>Sphingomonadaceae</taxon>
        <taxon>Sphingomonas</taxon>
    </lineage>
</organism>
<protein>
    <submittedName>
        <fullName evidence="2">Uncharacterized protein</fullName>
    </submittedName>
</protein>
<evidence type="ECO:0000313" key="3">
    <source>
        <dbReference type="Proteomes" id="UP000218784"/>
    </source>
</evidence>
<feature type="compositionally biased region" description="Basic and acidic residues" evidence="1">
    <location>
        <begin position="47"/>
        <end position="69"/>
    </location>
</feature>
<feature type="compositionally biased region" description="Low complexity" evidence="1">
    <location>
        <begin position="70"/>
        <end position="86"/>
    </location>
</feature>
<comment type="caution">
    <text evidence="2">The sequence shown here is derived from an EMBL/GenBank/DDBJ whole genome shotgun (WGS) entry which is preliminary data.</text>
</comment>
<dbReference type="RefSeq" id="WP_096611281.1">
    <property type="nucleotide sequence ID" value="NZ_NWVD01000002.1"/>
</dbReference>
<name>A0A2A4I155_9SPHN</name>
<keyword evidence="3" id="KW-1185">Reference proteome</keyword>
<proteinExistence type="predicted"/>
<evidence type="ECO:0000313" key="2">
    <source>
        <dbReference type="EMBL" id="PCG09658.1"/>
    </source>
</evidence>
<accession>A0A2A4I155</accession>
<evidence type="ECO:0000256" key="1">
    <source>
        <dbReference type="SAM" id="MobiDB-lite"/>
    </source>
</evidence>
<dbReference type="Proteomes" id="UP000218784">
    <property type="component" value="Unassembled WGS sequence"/>
</dbReference>
<feature type="region of interest" description="Disordered" evidence="1">
    <location>
        <begin position="45"/>
        <end position="86"/>
    </location>
</feature>